<organism evidence="3 4">
    <name type="scientific">Janthinobacterium lividum</name>
    <dbReference type="NCBI Taxonomy" id="29581"/>
    <lineage>
        <taxon>Bacteria</taxon>
        <taxon>Pseudomonadati</taxon>
        <taxon>Pseudomonadota</taxon>
        <taxon>Betaproteobacteria</taxon>
        <taxon>Burkholderiales</taxon>
        <taxon>Oxalobacteraceae</taxon>
        <taxon>Janthinobacterium</taxon>
    </lineage>
</organism>
<feature type="region of interest" description="Disordered" evidence="1">
    <location>
        <begin position="293"/>
        <end position="316"/>
    </location>
</feature>
<gene>
    <name evidence="3" type="ORF">SAMN03097694_4822</name>
</gene>
<dbReference type="Pfam" id="PF19922">
    <property type="entry name" value="bpX6"/>
    <property type="match status" value="1"/>
</dbReference>
<evidence type="ECO:0000313" key="4">
    <source>
        <dbReference type="Proteomes" id="UP000182489"/>
    </source>
</evidence>
<dbReference type="EMBL" id="FPKH01000006">
    <property type="protein sequence ID" value="SFY15259.1"/>
    <property type="molecule type" value="Genomic_DNA"/>
</dbReference>
<dbReference type="AlphaFoldDB" id="A0AB38CE83"/>
<dbReference type="Proteomes" id="UP000182489">
    <property type="component" value="Unassembled WGS sequence"/>
</dbReference>
<protein>
    <recommendedName>
        <fullName evidence="2">MoxR-vWA-beta-propeller ternary system domain-containing protein</fullName>
    </recommendedName>
</protein>
<comment type="caution">
    <text evidence="3">The sequence shown here is derived from an EMBL/GenBank/DDBJ whole genome shotgun (WGS) entry which is preliminary data.</text>
</comment>
<dbReference type="InterPro" id="IPR045547">
    <property type="entry name" value="bpX6"/>
</dbReference>
<evidence type="ECO:0000256" key="1">
    <source>
        <dbReference type="SAM" id="MobiDB-lite"/>
    </source>
</evidence>
<proteinExistence type="predicted"/>
<dbReference type="RefSeq" id="WP_139248452.1">
    <property type="nucleotide sequence ID" value="NZ_FPKH01000006.1"/>
</dbReference>
<accession>A0AB38CE83</accession>
<evidence type="ECO:0000259" key="2">
    <source>
        <dbReference type="Pfam" id="PF19922"/>
    </source>
</evidence>
<sequence>MSHKVRRPLHDGMQLVHALWFDLALLGEAEARRRVLRHWAPGARLHAVHEGFLLLLATPRYGQCAALDGLPLCEQDGILSSAPLAADERAATPPSGIWLVRAAQAQLISLAAAPRLDPAAWLDLGAIALHAPLRPPPVAATATSTALLETLPVRDIFAGALAAPSAKREAFLRQMEKAQHGGKAARRGAGIALAVAGVAATVLGAIPLGLIKLFGGAKQATAEQAEGGLQQAPPSALQQRLATLAARLAIMTRASKVIGWQQAAYLRKMMALLDQGDVQEALRHAIPLDSLSPARRPAFGTPRPRTSLEISGPGQAGTAISIGGELEQYLRGTYRATFERLDRQGRIDEATYVLAELLKCGGEAVDYLEKKGRIKQAAQLAETMELAPEIAVRLWCMAGDVERAVKLARLGQAFAAAVQLLERRQSPQAAAMRLLWAEDLAWRGQLSEAAEAVWPLPDQRDKALAWLLEGERTGGVLGMRALLKKLALLPASLADSEAAVLQLLDDDSDDGAQQRMRLATELLALSPHSPATRRVAAALLRPLLADRMATRIDFDKKSLSKLLALSQDAVLQADLPALTVPQMEQSHELSKRYEPVRVHLAERGLLTIHDARRLPDGHYLLALGEGGVVRIDRHGRQLAQFSVPATRLVMAAGGQRALALVQRDSLWRVSRLDLIARKVSDWIIEPLRFWADNYDGLVWNAVIGNCLVAIDTSKDQLAVSWQVADLPGQVIAFQEERGSQTLLLVSANDLQQWRYELPARRLLQRDSFPPPHDAVLALLPHSMRDAPTLVRALREEGATSVQVHHGGATAPITLPLRVILSGPELSQTAGLLLLRSYPDDGTTLECLVADGRTGATLAQLRLDECQAARVHVNDDHLLLFDAAGRLVDIDCESSQVHTLTLA</sequence>
<name>A0AB38CE83_9BURK</name>
<evidence type="ECO:0000313" key="3">
    <source>
        <dbReference type="EMBL" id="SFY15259.1"/>
    </source>
</evidence>
<reference evidence="3 4" key="1">
    <citation type="submission" date="2016-11" db="EMBL/GenBank/DDBJ databases">
        <authorList>
            <person name="Varghese N."/>
            <person name="Submissions S."/>
        </authorList>
    </citation>
    <scope>NUCLEOTIDE SEQUENCE [LARGE SCALE GENOMIC DNA]</scope>
    <source>
        <strain evidence="3 4">NFR18</strain>
    </source>
</reference>
<feature type="domain" description="MoxR-vWA-beta-propeller ternary system" evidence="2">
    <location>
        <begin position="5"/>
        <end position="173"/>
    </location>
</feature>